<organism evidence="10 11">
    <name type="scientific">candidate division WOR-1 bacterium DG_54_3</name>
    <dbReference type="NCBI Taxonomy" id="1703775"/>
    <lineage>
        <taxon>Bacteria</taxon>
        <taxon>Bacillati</taxon>
        <taxon>Saganbacteria</taxon>
    </lineage>
</organism>
<evidence type="ECO:0000256" key="5">
    <source>
        <dbReference type="ARBA" id="ARBA00023002"/>
    </source>
</evidence>
<feature type="transmembrane region" description="Helical" evidence="8">
    <location>
        <begin position="390"/>
        <end position="412"/>
    </location>
</feature>
<evidence type="ECO:0000256" key="3">
    <source>
        <dbReference type="ARBA" id="ARBA00022692"/>
    </source>
</evidence>
<dbReference type="PRINTS" id="PR01434">
    <property type="entry name" value="NADHDHGNASE5"/>
</dbReference>
<evidence type="ECO:0000256" key="1">
    <source>
        <dbReference type="ARBA" id="ARBA00004651"/>
    </source>
</evidence>
<feature type="transmembrane region" description="Helical" evidence="8">
    <location>
        <begin position="179"/>
        <end position="197"/>
    </location>
</feature>
<keyword evidence="3 7" id="KW-0812">Transmembrane</keyword>
<dbReference type="GO" id="GO:0005886">
    <property type="term" value="C:plasma membrane"/>
    <property type="evidence" value="ECO:0007669"/>
    <property type="project" value="UniProtKB-SubCell"/>
</dbReference>
<comment type="subcellular location">
    <subcellularLocation>
        <location evidence="1">Cell membrane</location>
        <topology evidence="1">Multi-pass membrane protein</topology>
    </subcellularLocation>
    <subcellularLocation>
        <location evidence="7">Membrane</location>
        <topology evidence="7">Multi-pass membrane protein</topology>
    </subcellularLocation>
</comment>
<feature type="transmembrane region" description="Helical" evidence="8">
    <location>
        <begin position="6"/>
        <end position="21"/>
    </location>
</feature>
<dbReference type="InterPro" id="IPR052175">
    <property type="entry name" value="ComplexI-like_HydComp"/>
</dbReference>
<dbReference type="Proteomes" id="UP000051861">
    <property type="component" value="Unassembled WGS sequence"/>
</dbReference>
<feature type="transmembrane region" description="Helical" evidence="8">
    <location>
        <begin position="59"/>
        <end position="81"/>
    </location>
</feature>
<reference evidence="10 11" key="1">
    <citation type="journal article" date="2015" name="Microbiome">
        <title>Genomic resolution of linkages in carbon, nitrogen, and sulfur cycling among widespread estuary sediment bacteria.</title>
        <authorList>
            <person name="Baker B.J."/>
            <person name="Lazar C.S."/>
            <person name="Teske A.P."/>
            <person name="Dick G.J."/>
        </authorList>
    </citation>
    <scope>NUCLEOTIDE SEQUENCE [LARGE SCALE GENOMIC DNA]</scope>
    <source>
        <strain evidence="10">DG_54_3</strain>
    </source>
</reference>
<protein>
    <recommendedName>
        <fullName evidence="9">NADH:quinone oxidoreductase/Mrp antiporter transmembrane domain-containing protein</fullName>
    </recommendedName>
</protein>
<feature type="transmembrane region" description="Helical" evidence="8">
    <location>
        <begin position="146"/>
        <end position="167"/>
    </location>
</feature>
<evidence type="ECO:0000256" key="2">
    <source>
        <dbReference type="ARBA" id="ARBA00022475"/>
    </source>
</evidence>
<evidence type="ECO:0000313" key="10">
    <source>
        <dbReference type="EMBL" id="KPJ69724.1"/>
    </source>
</evidence>
<dbReference type="Pfam" id="PF00361">
    <property type="entry name" value="Proton_antipo_M"/>
    <property type="match status" value="1"/>
</dbReference>
<feature type="transmembrane region" description="Helical" evidence="8">
    <location>
        <begin position="289"/>
        <end position="309"/>
    </location>
</feature>
<feature type="transmembrane region" description="Helical" evidence="8">
    <location>
        <begin position="574"/>
        <end position="592"/>
    </location>
</feature>
<feature type="transmembrane region" description="Helical" evidence="8">
    <location>
        <begin position="432"/>
        <end position="453"/>
    </location>
</feature>
<feature type="transmembrane region" description="Helical" evidence="8">
    <location>
        <begin position="473"/>
        <end position="496"/>
    </location>
</feature>
<proteinExistence type="predicted"/>
<name>A0A0S7Y6H7_UNCSA</name>
<keyword evidence="4 8" id="KW-1133">Transmembrane helix</keyword>
<keyword evidence="6 8" id="KW-0472">Membrane</keyword>
<keyword evidence="2" id="KW-1003">Cell membrane</keyword>
<dbReference type="PANTHER" id="PTHR42682">
    <property type="entry name" value="HYDROGENASE-4 COMPONENT F"/>
    <property type="match status" value="1"/>
</dbReference>
<keyword evidence="5" id="KW-0560">Oxidoreductase</keyword>
<gene>
    <name evidence="10" type="ORF">AMJ44_02565</name>
</gene>
<comment type="caution">
    <text evidence="10">The sequence shown here is derived from an EMBL/GenBank/DDBJ whole genome shotgun (WGS) entry which is preliminary data.</text>
</comment>
<feature type="transmembrane region" description="Helical" evidence="8">
    <location>
        <begin position="254"/>
        <end position="277"/>
    </location>
</feature>
<dbReference type="EMBL" id="LIZX01000015">
    <property type="protein sequence ID" value="KPJ69724.1"/>
    <property type="molecule type" value="Genomic_DNA"/>
</dbReference>
<evidence type="ECO:0000259" key="9">
    <source>
        <dbReference type="Pfam" id="PF00361"/>
    </source>
</evidence>
<feature type="domain" description="NADH:quinone oxidoreductase/Mrp antiporter transmembrane" evidence="9">
    <location>
        <begin position="110"/>
        <end position="394"/>
    </location>
</feature>
<feature type="transmembrane region" description="Helical" evidence="8">
    <location>
        <begin position="28"/>
        <end position="47"/>
    </location>
</feature>
<dbReference type="GO" id="GO:0016491">
    <property type="term" value="F:oxidoreductase activity"/>
    <property type="evidence" value="ECO:0007669"/>
    <property type="project" value="UniProtKB-KW"/>
</dbReference>
<feature type="transmembrane region" description="Helical" evidence="8">
    <location>
        <begin position="116"/>
        <end position="134"/>
    </location>
</feature>
<evidence type="ECO:0000256" key="8">
    <source>
        <dbReference type="SAM" id="Phobius"/>
    </source>
</evidence>
<dbReference type="AlphaFoldDB" id="A0A0S7Y6H7"/>
<evidence type="ECO:0000256" key="4">
    <source>
        <dbReference type="ARBA" id="ARBA00022989"/>
    </source>
</evidence>
<dbReference type="PANTHER" id="PTHR42682:SF4">
    <property type="entry name" value="NADH-UBIQUINONE_PLASTOQUINONE"/>
    <property type="match status" value="1"/>
</dbReference>
<evidence type="ECO:0000256" key="7">
    <source>
        <dbReference type="RuleBase" id="RU000320"/>
    </source>
</evidence>
<evidence type="ECO:0000313" key="11">
    <source>
        <dbReference type="Proteomes" id="UP000051861"/>
    </source>
</evidence>
<sequence length="593" mass="64733">MNILLYSIFIPIIVSLFCFIFKKLAKWIAFLISFVVLILAGIIFFGGDMASVLLNLRAYVLSSGIFLAASFFTILIVLYSMKYMEGKERLGEYYGYLLITLGSTGGALFANDYIMFLLFWGILGLTLYMLIGMGGPEASSAAKKTFIIVGGTDALMILGIGIIWMITGSPQIGAMKLPLNNIFVVISFLSLAAAAFAKAGAIPLHSWIPDSAEPAPTTVMAYLPAALDKLLGIYLLTRICVDIFRVIPNSPISIFLLIIGSVTIIAAVMGALVQHNLKKLLSFHAVSQVGYMVLGIGTGIPVGIAGGLFHMLNHSIYKCCLFLTGGSVEHETGTTELDRLGGLARFMPLTFASALVAALSISGVPPFNGFVSKWMVYQGVIELAKSSPYWIIWLIAAMFGSALTLASFMKIIHATFLGQWSEVTSRAKEVPWSMWVPMVILASLCVIFGVFAYALPLAHFILPSIRGVIYTGFWSPTLATLLILVGLAIGLFIYWIGKVKIGTPKAAYVGGELLNEEIVKVSGVDFYNTIRNWGPLRGIYRVSERKIFDIYEIGSKITFGFSGVLKWLHNGLLHTYLAWMFLGVIILLCVLMR</sequence>
<feature type="transmembrane region" description="Helical" evidence="8">
    <location>
        <begin position="349"/>
        <end position="370"/>
    </location>
</feature>
<accession>A0A0S7Y6H7</accession>
<evidence type="ECO:0000256" key="6">
    <source>
        <dbReference type="ARBA" id="ARBA00023136"/>
    </source>
</evidence>
<dbReference type="InterPro" id="IPR001750">
    <property type="entry name" value="ND/Mrp_TM"/>
</dbReference>